<evidence type="ECO:0000256" key="1">
    <source>
        <dbReference type="SAM" id="SignalP"/>
    </source>
</evidence>
<sequence length="188" mass="20101">MSLFLFSLLLLFSSRLPLRRPAATIHDEQQLPSLSGDAAALSNAGGCGVPCSSSNGVNPANSASFSGDAAAAFHSASFSGLNSQQTKRERERGDFSHDLSLVSCPSTTVASSAPLPLLRRQLTESREREELSFAHPLFHHLCLFILFSGCMLDGCCDECSVWGSLLFPNLGRAAAETGLFQNSCFEII</sequence>
<feature type="chain" id="PRO_5014110984" evidence="1">
    <location>
        <begin position="18"/>
        <end position="188"/>
    </location>
</feature>
<proteinExistence type="predicted"/>
<dbReference type="AlphaFoldDB" id="A0A2H9ZW42"/>
<evidence type="ECO:0000313" key="2">
    <source>
        <dbReference type="EMBL" id="PKA47493.1"/>
    </source>
</evidence>
<accession>A0A2H9ZW42</accession>
<dbReference type="Proteomes" id="UP000236161">
    <property type="component" value="Unassembled WGS sequence"/>
</dbReference>
<keyword evidence="3" id="KW-1185">Reference proteome</keyword>
<name>A0A2H9ZW42_9ASPA</name>
<feature type="signal peptide" evidence="1">
    <location>
        <begin position="1"/>
        <end position="17"/>
    </location>
</feature>
<keyword evidence="1" id="KW-0732">Signal</keyword>
<evidence type="ECO:0000313" key="3">
    <source>
        <dbReference type="Proteomes" id="UP000236161"/>
    </source>
</evidence>
<organism evidence="2 3">
    <name type="scientific">Apostasia shenzhenica</name>
    <dbReference type="NCBI Taxonomy" id="1088818"/>
    <lineage>
        <taxon>Eukaryota</taxon>
        <taxon>Viridiplantae</taxon>
        <taxon>Streptophyta</taxon>
        <taxon>Embryophyta</taxon>
        <taxon>Tracheophyta</taxon>
        <taxon>Spermatophyta</taxon>
        <taxon>Magnoliopsida</taxon>
        <taxon>Liliopsida</taxon>
        <taxon>Asparagales</taxon>
        <taxon>Orchidaceae</taxon>
        <taxon>Apostasioideae</taxon>
        <taxon>Apostasia</taxon>
    </lineage>
</organism>
<dbReference type="EMBL" id="KZ453155">
    <property type="protein sequence ID" value="PKA47493.1"/>
    <property type="molecule type" value="Genomic_DNA"/>
</dbReference>
<protein>
    <submittedName>
        <fullName evidence="2">Uncharacterized protein</fullName>
    </submittedName>
</protein>
<reference evidence="2 3" key="1">
    <citation type="journal article" date="2017" name="Nature">
        <title>The Apostasia genome and the evolution of orchids.</title>
        <authorList>
            <person name="Zhang G.Q."/>
            <person name="Liu K.W."/>
            <person name="Li Z."/>
            <person name="Lohaus R."/>
            <person name="Hsiao Y.Y."/>
            <person name="Niu S.C."/>
            <person name="Wang J.Y."/>
            <person name="Lin Y.C."/>
            <person name="Xu Q."/>
            <person name="Chen L.J."/>
            <person name="Yoshida K."/>
            <person name="Fujiwara S."/>
            <person name="Wang Z.W."/>
            <person name="Zhang Y.Q."/>
            <person name="Mitsuda N."/>
            <person name="Wang M."/>
            <person name="Liu G.H."/>
            <person name="Pecoraro L."/>
            <person name="Huang H.X."/>
            <person name="Xiao X.J."/>
            <person name="Lin M."/>
            <person name="Wu X.Y."/>
            <person name="Wu W.L."/>
            <person name="Chen Y.Y."/>
            <person name="Chang S.B."/>
            <person name="Sakamoto S."/>
            <person name="Ohme-Takagi M."/>
            <person name="Yagi M."/>
            <person name="Zeng S.J."/>
            <person name="Shen C.Y."/>
            <person name="Yeh C.M."/>
            <person name="Luo Y.B."/>
            <person name="Tsai W.C."/>
            <person name="Van de Peer Y."/>
            <person name="Liu Z.J."/>
        </authorList>
    </citation>
    <scope>NUCLEOTIDE SEQUENCE [LARGE SCALE GENOMIC DNA]</scope>
    <source>
        <strain evidence="3">cv. Shenzhen</strain>
        <tissue evidence="2">Stem</tissue>
    </source>
</reference>
<gene>
    <name evidence="2" type="ORF">AXF42_Ash020663</name>
</gene>